<evidence type="ECO:0000259" key="1">
    <source>
        <dbReference type="Pfam" id="PF18765"/>
    </source>
</evidence>
<comment type="caution">
    <text evidence="2">The sequence shown here is derived from an EMBL/GenBank/DDBJ whole genome shotgun (WGS) entry which is preliminary data.</text>
</comment>
<evidence type="ECO:0000313" key="2">
    <source>
        <dbReference type="EMBL" id="GAF97067.1"/>
    </source>
</evidence>
<feature type="domain" description="Polymerase beta nucleotidyltransferase" evidence="1">
    <location>
        <begin position="3"/>
        <end position="79"/>
    </location>
</feature>
<organism evidence="2">
    <name type="scientific">marine sediment metagenome</name>
    <dbReference type="NCBI Taxonomy" id="412755"/>
    <lineage>
        <taxon>unclassified sequences</taxon>
        <taxon>metagenomes</taxon>
        <taxon>ecological metagenomes</taxon>
    </lineage>
</organism>
<dbReference type="EMBL" id="BARS01013466">
    <property type="protein sequence ID" value="GAF97067.1"/>
    <property type="molecule type" value="Genomic_DNA"/>
</dbReference>
<dbReference type="InterPro" id="IPR043519">
    <property type="entry name" value="NT_sf"/>
</dbReference>
<sequence>MTEKLDAIFAGYKDILFAYWYGSMNENSDIDVAIYLTPDSSLAESGKDYLSLYDRLENCLEKTVDLFILNTVPIELAYSMH</sequence>
<dbReference type="SUPFAM" id="SSF81301">
    <property type="entry name" value="Nucleotidyltransferase"/>
    <property type="match status" value="1"/>
</dbReference>
<feature type="non-terminal residue" evidence="2">
    <location>
        <position position="81"/>
    </location>
</feature>
<name>X0U9P3_9ZZZZ</name>
<dbReference type="PANTHER" id="PTHR43852">
    <property type="entry name" value="NUCLEOTIDYLTRANSFERASE"/>
    <property type="match status" value="1"/>
</dbReference>
<dbReference type="AlphaFoldDB" id="X0U9P3"/>
<dbReference type="Gene3D" id="3.30.460.10">
    <property type="entry name" value="Beta Polymerase, domain 2"/>
    <property type="match status" value="1"/>
</dbReference>
<dbReference type="Pfam" id="PF18765">
    <property type="entry name" value="Polbeta"/>
    <property type="match status" value="1"/>
</dbReference>
<protein>
    <recommendedName>
        <fullName evidence="1">Polymerase beta nucleotidyltransferase domain-containing protein</fullName>
    </recommendedName>
</protein>
<dbReference type="CDD" id="cd05403">
    <property type="entry name" value="NT_KNTase_like"/>
    <property type="match status" value="1"/>
</dbReference>
<proteinExistence type="predicted"/>
<dbReference type="PANTHER" id="PTHR43852:SF3">
    <property type="entry name" value="NUCLEOTIDYLTRANSFERASE"/>
    <property type="match status" value="1"/>
</dbReference>
<dbReference type="InterPro" id="IPR041633">
    <property type="entry name" value="Polbeta"/>
</dbReference>
<dbReference type="InterPro" id="IPR052930">
    <property type="entry name" value="TA_antitoxin_MntA"/>
</dbReference>
<reference evidence="2" key="1">
    <citation type="journal article" date="2014" name="Front. Microbiol.">
        <title>High frequency of phylogenetically diverse reductive dehalogenase-homologous genes in deep subseafloor sedimentary metagenomes.</title>
        <authorList>
            <person name="Kawai M."/>
            <person name="Futagami T."/>
            <person name="Toyoda A."/>
            <person name="Takaki Y."/>
            <person name="Nishi S."/>
            <person name="Hori S."/>
            <person name="Arai W."/>
            <person name="Tsubouchi T."/>
            <person name="Morono Y."/>
            <person name="Uchiyama I."/>
            <person name="Ito T."/>
            <person name="Fujiyama A."/>
            <person name="Inagaki F."/>
            <person name="Takami H."/>
        </authorList>
    </citation>
    <scope>NUCLEOTIDE SEQUENCE</scope>
    <source>
        <strain evidence="2">Expedition CK06-06</strain>
    </source>
</reference>
<accession>X0U9P3</accession>
<gene>
    <name evidence="2" type="ORF">S01H1_23363</name>
</gene>